<dbReference type="Pfam" id="PF00501">
    <property type="entry name" value="AMP-binding"/>
    <property type="match status" value="1"/>
</dbReference>
<organism evidence="4 5">
    <name type="scientific">Aduncisulcus paluster</name>
    <dbReference type="NCBI Taxonomy" id="2918883"/>
    <lineage>
        <taxon>Eukaryota</taxon>
        <taxon>Metamonada</taxon>
        <taxon>Carpediemonas-like organisms</taxon>
        <taxon>Aduncisulcus</taxon>
    </lineage>
</organism>
<keyword evidence="2" id="KW-0067">ATP-binding</keyword>
<dbReference type="PROSITE" id="PS00455">
    <property type="entry name" value="AMP_BINDING"/>
    <property type="match status" value="1"/>
</dbReference>
<evidence type="ECO:0000256" key="1">
    <source>
        <dbReference type="ARBA" id="ARBA00022741"/>
    </source>
</evidence>
<reference evidence="4" key="1">
    <citation type="submission" date="2022-03" db="EMBL/GenBank/DDBJ databases">
        <title>Draft genome sequence of Aduncisulcus paluster, a free-living microaerophilic Fornicata.</title>
        <authorList>
            <person name="Yuyama I."/>
            <person name="Kume K."/>
            <person name="Tamura T."/>
            <person name="Inagaki Y."/>
            <person name="Hashimoto T."/>
        </authorList>
    </citation>
    <scope>NUCLEOTIDE SEQUENCE</scope>
    <source>
        <strain evidence="4">NY0171</strain>
    </source>
</reference>
<evidence type="ECO:0000256" key="2">
    <source>
        <dbReference type="ARBA" id="ARBA00022840"/>
    </source>
</evidence>
<feature type="non-terminal residue" evidence="4">
    <location>
        <position position="493"/>
    </location>
</feature>
<gene>
    <name evidence="4" type="ORF">ADUPG1_005967</name>
</gene>
<dbReference type="SUPFAM" id="SSF56801">
    <property type="entry name" value="Acetyl-CoA synthetase-like"/>
    <property type="match status" value="1"/>
</dbReference>
<protein>
    <submittedName>
        <fullName evidence="4">Long chain fatty acid CoA ligase 4</fullName>
    </submittedName>
</protein>
<dbReference type="Gene3D" id="3.40.50.12780">
    <property type="entry name" value="N-terminal domain of ligase-like"/>
    <property type="match status" value="1"/>
</dbReference>
<accession>A0ABQ5KJS3</accession>
<evidence type="ECO:0000313" key="4">
    <source>
        <dbReference type="EMBL" id="GKT31559.1"/>
    </source>
</evidence>
<dbReference type="Proteomes" id="UP001057375">
    <property type="component" value="Unassembled WGS sequence"/>
</dbReference>
<feature type="domain" description="AMP-dependent synthetase/ligase" evidence="3">
    <location>
        <begin position="69"/>
        <end position="488"/>
    </location>
</feature>
<dbReference type="InterPro" id="IPR042099">
    <property type="entry name" value="ANL_N_sf"/>
</dbReference>
<keyword evidence="4" id="KW-0436">Ligase</keyword>
<dbReference type="InterPro" id="IPR000873">
    <property type="entry name" value="AMP-dep_synth/lig_dom"/>
</dbReference>
<dbReference type="InterPro" id="IPR020845">
    <property type="entry name" value="AMP-binding_CS"/>
</dbReference>
<comment type="caution">
    <text evidence="4">The sequence shown here is derived from an EMBL/GenBank/DDBJ whole genome shotgun (WGS) entry which is preliminary data.</text>
</comment>
<dbReference type="GO" id="GO:0016874">
    <property type="term" value="F:ligase activity"/>
    <property type="evidence" value="ECO:0007669"/>
    <property type="project" value="UniProtKB-KW"/>
</dbReference>
<proteinExistence type="predicted"/>
<dbReference type="PANTHER" id="PTHR43272">
    <property type="entry name" value="LONG-CHAIN-FATTY-ACID--COA LIGASE"/>
    <property type="match status" value="1"/>
</dbReference>
<name>A0ABQ5KJS3_9EUKA</name>
<dbReference type="EMBL" id="BQXS01009697">
    <property type="protein sequence ID" value="GKT31559.1"/>
    <property type="molecule type" value="Genomic_DNA"/>
</dbReference>
<sequence>MEYVPPTKPIIRDGAAHFPIQRTWDQVPDDMETLPQFIRHHLKVHWKRPAFGAYRSYCLPNEKEKNPRGAYEYYTYEHFSSHIAKIAAGLRSIGLEKGDAIGIWSYNRYEWHVLDLACNCEGFILVPLYDSQGIQDCKYVANDSQIKCLFMTADILPKFLKIESDMPECLSNVYLFDYRPDDRAMFKKYIPELTPDYIFHRTITEAESHALLDSMFLNVPPGKEFYEKLKDCKEANPEIPMSPRNVKFPYSPPSHVLPTISFPDKEIFSHITGLFSSLMVLGANFLISEGGDLTLPRVPPGIHKDELVSYVYTSGTTGNPKGVELSHYNIVKAVYLFQPALYKGYQKQHVFMSFLPSAHVFQRVVSMVVVQFGGVMCFYRGNTKYLIDDIFIARPTVLCAVPRVLQKIFDSVMKKVKKKPGLIRWLFLHGLSRVKHWKYVQQRLKIPTKYDFLFKDVRNLLGNRCKQIVSGSAPLSPECAAFVGCAMGVELTE</sequence>
<dbReference type="PANTHER" id="PTHR43272:SF33">
    <property type="entry name" value="AMP-BINDING DOMAIN-CONTAINING PROTEIN-RELATED"/>
    <property type="match status" value="1"/>
</dbReference>
<keyword evidence="1" id="KW-0547">Nucleotide-binding</keyword>
<evidence type="ECO:0000313" key="5">
    <source>
        <dbReference type="Proteomes" id="UP001057375"/>
    </source>
</evidence>
<evidence type="ECO:0000259" key="3">
    <source>
        <dbReference type="Pfam" id="PF00501"/>
    </source>
</evidence>
<keyword evidence="5" id="KW-1185">Reference proteome</keyword>